<keyword evidence="10" id="KW-1185">Reference proteome</keyword>
<evidence type="ECO:0000256" key="4">
    <source>
        <dbReference type="ARBA" id="ARBA00022827"/>
    </source>
</evidence>
<accession>A0A8K0V9Z4</accession>
<protein>
    <submittedName>
        <fullName evidence="9">GMC family oxidoreductase N-terminal domain-containing protein</fullName>
    </submittedName>
</protein>
<evidence type="ECO:0000259" key="7">
    <source>
        <dbReference type="PROSITE" id="PS00623"/>
    </source>
</evidence>
<comment type="similarity">
    <text evidence="2 6">Belongs to the GMC oxidoreductase family.</text>
</comment>
<gene>
    <name evidence="9" type="ORF">JL811_12570</name>
</gene>
<keyword evidence="3 6" id="KW-0285">Flavoprotein</keyword>
<dbReference type="GO" id="GO:0016614">
    <property type="term" value="F:oxidoreductase activity, acting on CH-OH group of donors"/>
    <property type="evidence" value="ECO:0007669"/>
    <property type="project" value="InterPro"/>
</dbReference>
<dbReference type="PROSITE" id="PS00624">
    <property type="entry name" value="GMC_OXRED_2"/>
    <property type="match status" value="1"/>
</dbReference>
<dbReference type="Proteomes" id="UP000648908">
    <property type="component" value="Unassembled WGS sequence"/>
</dbReference>
<dbReference type="InterPro" id="IPR007867">
    <property type="entry name" value="GMC_OxRtase_C"/>
</dbReference>
<evidence type="ECO:0000256" key="3">
    <source>
        <dbReference type="ARBA" id="ARBA00022630"/>
    </source>
</evidence>
<feature type="domain" description="Glucose-methanol-choline oxidoreductase N-terminal" evidence="8">
    <location>
        <begin position="254"/>
        <end position="268"/>
    </location>
</feature>
<comment type="caution">
    <text evidence="9">The sequence shown here is derived from an EMBL/GenBank/DDBJ whole genome shotgun (WGS) entry which is preliminary data.</text>
</comment>
<dbReference type="PANTHER" id="PTHR11552:SF147">
    <property type="entry name" value="CHOLINE DEHYDROGENASE, MITOCHONDRIAL"/>
    <property type="match status" value="1"/>
</dbReference>
<evidence type="ECO:0000256" key="5">
    <source>
        <dbReference type="PIRSR" id="PIRSR000137-2"/>
    </source>
</evidence>
<proteinExistence type="inferred from homology"/>
<name>A0A8K0V9Z4_9RHOB</name>
<organism evidence="9 10">
    <name type="scientific">Szabonella alba</name>
    <dbReference type="NCBI Taxonomy" id="2804194"/>
    <lineage>
        <taxon>Bacteria</taxon>
        <taxon>Pseudomonadati</taxon>
        <taxon>Pseudomonadota</taxon>
        <taxon>Alphaproteobacteria</taxon>
        <taxon>Rhodobacterales</taxon>
        <taxon>Paracoccaceae</taxon>
        <taxon>Szabonella</taxon>
    </lineage>
</organism>
<evidence type="ECO:0000313" key="9">
    <source>
        <dbReference type="EMBL" id="MBL4918053.1"/>
    </source>
</evidence>
<evidence type="ECO:0000256" key="2">
    <source>
        <dbReference type="ARBA" id="ARBA00010790"/>
    </source>
</evidence>
<dbReference type="InterPro" id="IPR000172">
    <property type="entry name" value="GMC_OxRdtase_N"/>
</dbReference>
<keyword evidence="4 5" id="KW-0274">FAD</keyword>
<dbReference type="Gene3D" id="3.50.50.60">
    <property type="entry name" value="FAD/NAD(P)-binding domain"/>
    <property type="match status" value="1"/>
</dbReference>
<dbReference type="PROSITE" id="PS00623">
    <property type="entry name" value="GMC_OXRED_1"/>
    <property type="match status" value="1"/>
</dbReference>
<feature type="domain" description="Glucose-methanol-choline oxidoreductase N-terminal" evidence="7">
    <location>
        <begin position="81"/>
        <end position="104"/>
    </location>
</feature>
<dbReference type="PIRSF" id="PIRSF000137">
    <property type="entry name" value="Alcohol_oxidase"/>
    <property type="match status" value="1"/>
</dbReference>
<feature type="binding site" evidence="5">
    <location>
        <begin position="91"/>
        <end position="94"/>
    </location>
    <ligand>
        <name>FAD</name>
        <dbReference type="ChEBI" id="CHEBI:57692"/>
    </ligand>
</feature>
<dbReference type="Pfam" id="PF00732">
    <property type="entry name" value="GMC_oxred_N"/>
    <property type="match status" value="1"/>
</dbReference>
<evidence type="ECO:0000256" key="6">
    <source>
        <dbReference type="RuleBase" id="RU003968"/>
    </source>
</evidence>
<dbReference type="Pfam" id="PF05199">
    <property type="entry name" value="GMC_oxred_C"/>
    <property type="match status" value="1"/>
</dbReference>
<evidence type="ECO:0000259" key="8">
    <source>
        <dbReference type="PROSITE" id="PS00624"/>
    </source>
</evidence>
<dbReference type="SUPFAM" id="SSF54373">
    <property type="entry name" value="FAD-linked reductases, C-terminal domain"/>
    <property type="match status" value="1"/>
</dbReference>
<dbReference type="InterPro" id="IPR012132">
    <property type="entry name" value="GMC_OxRdtase"/>
</dbReference>
<dbReference type="EMBL" id="JAESVN010000005">
    <property type="protein sequence ID" value="MBL4918053.1"/>
    <property type="molecule type" value="Genomic_DNA"/>
</dbReference>
<dbReference type="GO" id="GO:0050660">
    <property type="term" value="F:flavin adenine dinucleotide binding"/>
    <property type="evidence" value="ECO:0007669"/>
    <property type="project" value="InterPro"/>
</dbReference>
<dbReference type="AlphaFoldDB" id="A0A8K0V9Z4"/>
<evidence type="ECO:0000256" key="1">
    <source>
        <dbReference type="ARBA" id="ARBA00001974"/>
    </source>
</evidence>
<dbReference type="Gene3D" id="3.30.560.10">
    <property type="entry name" value="Glucose Oxidase, domain 3"/>
    <property type="match status" value="1"/>
</dbReference>
<dbReference type="PANTHER" id="PTHR11552">
    <property type="entry name" value="GLUCOSE-METHANOL-CHOLINE GMC OXIDOREDUCTASE"/>
    <property type="match status" value="1"/>
</dbReference>
<evidence type="ECO:0000313" key="10">
    <source>
        <dbReference type="Proteomes" id="UP000648908"/>
    </source>
</evidence>
<dbReference type="RefSeq" id="WP_202689049.1">
    <property type="nucleotide sequence ID" value="NZ_JAESVN010000005.1"/>
</dbReference>
<comment type="cofactor">
    <cofactor evidence="1 5">
        <name>FAD</name>
        <dbReference type="ChEBI" id="CHEBI:57692"/>
    </cofactor>
</comment>
<reference evidence="9" key="1">
    <citation type="submission" date="2021-01" db="EMBL/GenBank/DDBJ databases">
        <title>Tabrizicola alba sp. nov. a motile alkaliphilic bacterium isolated from a soda lake.</title>
        <authorList>
            <person name="Szuroczki S."/>
            <person name="Abbaszade G."/>
            <person name="Schumann P."/>
            <person name="Toth E."/>
        </authorList>
    </citation>
    <scope>NUCLEOTIDE SEQUENCE</scope>
    <source>
        <strain evidence="9">DMG-N-6</strain>
    </source>
</reference>
<dbReference type="InterPro" id="IPR036188">
    <property type="entry name" value="FAD/NAD-bd_sf"/>
</dbReference>
<sequence>MTTYDYIIVGAGSAGCVLAERLSVNGRYSVLVLEAGGTDRRFYVHLPLGYGKLFYDPAVNWLYRAEPDPGLAGNVDHWPRGRILGGSSSINAMVWIRGHRTDYDDWQASAGGNWGWEAARDAYRAIEDNEAGADDFRGQGGPLFISANHSDLHPLCETFIASAQAAGLPRNPDFNGAEQDGAGIYQMTIKGARRNSAARAFLRPAMKRRNVTVLTHAQATRVLLEGRRATGVEYRHKGTLHQVRAGREVILAGGAINSPQLLMLSGIGPAAHLRAQGIEVALDAPLVGQNLTDHQGINYTWRMTVPTYNDALRPWWGKLRAGLQYVLGGRGPLSKSINHGGGFFRTSPDLTRPNMQLYFQAFSTLLPRAGERPILRPDPFSGLSIGLSNCRPGSRGEITLASSDPFAAPRITANAFSTEDDVAEMLAAVKMLRHIAAQDPIAPLIAEELRPGPQVQTDEDLIADFRARSGTVYHPSCTVRMGQDAATSVLDPDLRVRGIAGLRVCDASAFPTLIGGNTNAPAILTGWIGAARILADAG</sequence>
<dbReference type="SUPFAM" id="SSF51905">
    <property type="entry name" value="FAD/NAD(P)-binding domain"/>
    <property type="match status" value="1"/>
</dbReference>